<keyword evidence="5" id="KW-0808">Transferase</keyword>
<dbReference type="GO" id="GO:0061630">
    <property type="term" value="F:ubiquitin protein ligase activity"/>
    <property type="evidence" value="ECO:0007669"/>
    <property type="project" value="UniProtKB-EC"/>
</dbReference>
<evidence type="ECO:0000256" key="8">
    <source>
        <dbReference type="ARBA" id="ARBA00022771"/>
    </source>
</evidence>
<dbReference type="PANTHER" id="PTHR46279">
    <property type="entry name" value="RING/U-BOX SUPERFAMILY PROTEIN"/>
    <property type="match status" value="1"/>
</dbReference>
<evidence type="ECO:0000259" key="15">
    <source>
        <dbReference type="PROSITE" id="PS50089"/>
    </source>
</evidence>
<feature type="domain" description="RING-type" evidence="15">
    <location>
        <begin position="297"/>
        <end position="339"/>
    </location>
</feature>
<comment type="subcellular location">
    <subcellularLocation>
        <location evidence="2">Membrane</location>
        <topology evidence="2">Single-pass membrane protein</topology>
    </subcellularLocation>
</comment>
<evidence type="ECO:0000256" key="6">
    <source>
        <dbReference type="ARBA" id="ARBA00022692"/>
    </source>
</evidence>
<dbReference type="SMART" id="SM00184">
    <property type="entry name" value="RING"/>
    <property type="match status" value="1"/>
</dbReference>
<feature type="non-terminal residue" evidence="16">
    <location>
        <position position="1"/>
    </location>
</feature>
<reference evidence="16" key="3">
    <citation type="submission" date="2023-07" db="EMBL/GenBank/DDBJ databases">
        <title>An improved reference 1 genome and first organelle genomes of Quercus suber.</title>
        <authorList>
            <consortium name="Genosuber Consortium"/>
            <person name="Usie A."/>
            <person name="Serra O."/>
            <person name="Barros P."/>
        </authorList>
    </citation>
    <scope>NUCLEOTIDE SEQUENCE</scope>
    <source>
        <strain evidence="16">HL8</strain>
        <tissue evidence="16">Leaves</tissue>
    </source>
</reference>
<name>A0AAW0M347_QUESU</name>
<comment type="pathway">
    <text evidence="3">Protein modification; protein ubiquitination.</text>
</comment>
<evidence type="ECO:0000256" key="5">
    <source>
        <dbReference type="ARBA" id="ARBA00022679"/>
    </source>
</evidence>
<evidence type="ECO:0000256" key="1">
    <source>
        <dbReference type="ARBA" id="ARBA00000900"/>
    </source>
</evidence>
<evidence type="ECO:0000256" key="4">
    <source>
        <dbReference type="ARBA" id="ARBA00012483"/>
    </source>
</evidence>
<keyword evidence="11" id="KW-1133">Transmembrane helix</keyword>
<keyword evidence="8 14" id="KW-0863">Zinc-finger</keyword>
<evidence type="ECO:0000256" key="9">
    <source>
        <dbReference type="ARBA" id="ARBA00022786"/>
    </source>
</evidence>
<evidence type="ECO:0000256" key="13">
    <source>
        <dbReference type="ARBA" id="ARBA00024209"/>
    </source>
</evidence>
<accession>A0AAW0M347</accession>
<evidence type="ECO:0000256" key="10">
    <source>
        <dbReference type="ARBA" id="ARBA00022833"/>
    </source>
</evidence>
<comment type="caution">
    <text evidence="16">The sequence shown here is derived from an EMBL/GenBank/DDBJ whole genome shotgun (WGS) entry which is preliminary data.</text>
</comment>
<evidence type="ECO:0000313" key="16">
    <source>
        <dbReference type="EMBL" id="KAK7858270.1"/>
    </source>
</evidence>
<dbReference type="EMBL" id="PKMF04000021">
    <property type="protein sequence ID" value="KAK7858270.1"/>
    <property type="molecule type" value="Genomic_DNA"/>
</dbReference>
<dbReference type="AlphaFoldDB" id="A0AAW0M347"/>
<dbReference type="GO" id="GO:0016020">
    <property type="term" value="C:membrane"/>
    <property type="evidence" value="ECO:0007669"/>
    <property type="project" value="UniProtKB-SubCell"/>
</dbReference>
<evidence type="ECO:0000256" key="7">
    <source>
        <dbReference type="ARBA" id="ARBA00022723"/>
    </source>
</evidence>
<dbReference type="Pfam" id="PF13639">
    <property type="entry name" value="zf-RING_2"/>
    <property type="match status" value="1"/>
</dbReference>
<keyword evidence="9" id="KW-0833">Ubl conjugation pathway</keyword>
<comment type="catalytic activity">
    <reaction evidence="1">
        <text>S-ubiquitinyl-[E2 ubiquitin-conjugating enzyme]-L-cysteine + [acceptor protein]-L-lysine = [E2 ubiquitin-conjugating enzyme]-L-cysteine + N(6)-ubiquitinyl-[acceptor protein]-L-lysine.</text>
        <dbReference type="EC" id="2.3.2.27"/>
    </reaction>
</comment>
<protein>
    <recommendedName>
        <fullName evidence="4">RING-type E3 ubiquitin transferase</fullName>
        <ecNumber evidence="4">2.3.2.27</ecNumber>
    </recommendedName>
</protein>
<dbReference type="SUPFAM" id="SSF57850">
    <property type="entry name" value="RING/U-box"/>
    <property type="match status" value="1"/>
</dbReference>
<dbReference type="CDD" id="cd16461">
    <property type="entry name" value="RING-H2_EL5-like"/>
    <property type="match status" value="1"/>
</dbReference>
<dbReference type="InterPro" id="IPR001841">
    <property type="entry name" value="Znf_RING"/>
</dbReference>
<evidence type="ECO:0000256" key="3">
    <source>
        <dbReference type="ARBA" id="ARBA00004906"/>
    </source>
</evidence>
<keyword evidence="7" id="KW-0479">Metal-binding</keyword>
<evidence type="ECO:0000256" key="12">
    <source>
        <dbReference type="ARBA" id="ARBA00023136"/>
    </source>
</evidence>
<reference evidence="16" key="2">
    <citation type="journal article" date="2018" name="Sci. Data">
        <title>The draft genome sequence of cork oak.</title>
        <authorList>
            <person name="Ramos A.M."/>
            <person name="Usie A."/>
            <person name="Barbosa P."/>
            <person name="Barros P.M."/>
            <person name="Capote T."/>
            <person name="Chaves I."/>
            <person name="Simoes F."/>
            <person name="Abreu I."/>
            <person name="Carrasquinho I."/>
            <person name="Faro C."/>
            <person name="Guimaraes J.B."/>
            <person name="Mendonca D."/>
            <person name="Nobrega F."/>
            <person name="Rodrigues L."/>
            <person name="Saibo N.J.M."/>
            <person name="Varela M.C."/>
            <person name="Egas C."/>
            <person name="Matos J."/>
            <person name="Miguel C.M."/>
            <person name="Oliveira M.M."/>
            <person name="Ricardo C.P."/>
            <person name="Goncalves S."/>
        </authorList>
    </citation>
    <scope>NUCLEOTIDE SEQUENCE [LARGE SCALE GENOMIC DNA]</scope>
    <source>
        <strain evidence="16">HL8</strain>
    </source>
</reference>
<sequence length="351" mass="40515">YKSLQSTNNDATISKSLHIDNLVAKVHYGGYIPNRATSSLEQVQGVWFGLDCILPMWSNFNTNFVQCVLNPYTKGLRIAREFALSLLTRKRKGVAMVHEGFGWFNDFIFGDTEDVLAVGANNVRKKRGHNRFNDIWHLLLGKKLFLEVNKASQPIGKDASFWERWIIPASRISPAKQRKWALSQIGKMWRSHKAELKKKYCMEGVSKDEILELEPPKDFKECMLWSYHRCWSTRKYELARANMFSLGKVKSYNAGRRLEIQNSILQLLHRPKLLWALMGPHTLGESWCLPKPNDDTCPICLSEYRSKETLKTIPKCQHCFHTECIDEWLSLNATCPICQNSPQRLPPLDIS</sequence>
<keyword evidence="12" id="KW-0472">Membrane</keyword>
<keyword evidence="6" id="KW-0812">Transmembrane</keyword>
<proteinExistence type="inferred from homology"/>
<keyword evidence="10" id="KW-0862">Zinc</keyword>
<organism evidence="16">
    <name type="scientific">Quercus suber</name>
    <name type="common">Cork oak</name>
    <dbReference type="NCBI Taxonomy" id="58331"/>
    <lineage>
        <taxon>Eukaryota</taxon>
        <taxon>Viridiplantae</taxon>
        <taxon>Streptophyta</taxon>
        <taxon>Embryophyta</taxon>
        <taxon>Tracheophyta</taxon>
        <taxon>Spermatophyta</taxon>
        <taxon>Magnoliopsida</taxon>
        <taxon>eudicotyledons</taxon>
        <taxon>Gunneridae</taxon>
        <taxon>Pentapetalae</taxon>
        <taxon>rosids</taxon>
        <taxon>fabids</taxon>
        <taxon>Fagales</taxon>
        <taxon>Fagaceae</taxon>
        <taxon>Quercus</taxon>
    </lineage>
</organism>
<evidence type="ECO:0000256" key="11">
    <source>
        <dbReference type="ARBA" id="ARBA00022989"/>
    </source>
</evidence>
<dbReference type="PANTHER" id="PTHR46279:SF10">
    <property type="entry name" value="RING-TYPE E3 UBIQUITIN TRANSFERASE"/>
    <property type="match status" value="1"/>
</dbReference>
<dbReference type="InterPro" id="IPR046948">
    <property type="entry name" value="ATL20-22-like"/>
</dbReference>
<evidence type="ECO:0000256" key="2">
    <source>
        <dbReference type="ARBA" id="ARBA00004167"/>
    </source>
</evidence>
<dbReference type="PROSITE" id="PS50089">
    <property type="entry name" value="ZF_RING_2"/>
    <property type="match status" value="1"/>
</dbReference>
<dbReference type="InterPro" id="IPR013083">
    <property type="entry name" value="Znf_RING/FYVE/PHD"/>
</dbReference>
<evidence type="ECO:0000256" key="14">
    <source>
        <dbReference type="PROSITE-ProRule" id="PRU00175"/>
    </source>
</evidence>
<dbReference type="Gene3D" id="3.30.40.10">
    <property type="entry name" value="Zinc/RING finger domain, C3HC4 (zinc finger)"/>
    <property type="match status" value="1"/>
</dbReference>
<gene>
    <name evidence="16" type="primary">ATL69_2</name>
    <name evidence="16" type="ORF">CFP56_013880</name>
</gene>
<dbReference type="GO" id="GO:0008270">
    <property type="term" value="F:zinc ion binding"/>
    <property type="evidence" value="ECO:0007669"/>
    <property type="project" value="UniProtKB-KW"/>
</dbReference>
<comment type="similarity">
    <text evidence="13">Belongs to the RING-type zinc finger family. ATL subfamily.</text>
</comment>
<reference evidence="16" key="1">
    <citation type="submission" date="2017-12" db="EMBL/GenBank/DDBJ databases">
        <authorList>
            <person name="Barbosa P."/>
            <person name="Usie A."/>
            <person name="Ramos A.M."/>
        </authorList>
    </citation>
    <scope>NUCLEOTIDE SEQUENCE</scope>
    <source>
        <strain evidence="16">HL8</strain>
        <tissue evidence="16">Leaves</tissue>
    </source>
</reference>
<dbReference type="EC" id="2.3.2.27" evidence="4"/>